<evidence type="ECO:0000313" key="2">
    <source>
        <dbReference type="EMBL" id="MTD12620.1"/>
    </source>
</evidence>
<keyword evidence="2" id="KW-0645">Protease</keyword>
<name>A0A7K1FEW0_9ACTN</name>
<proteinExistence type="inferred from homology"/>
<reference evidence="2 3" key="1">
    <citation type="submission" date="2019-11" db="EMBL/GenBank/DDBJ databases">
        <authorList>
            <person name="Jiang L.-Q."/>
        </authorList>
    </citation>
    <scope>NUCLEOTIDE SEQUENCE [LARGE SCALE GENOMIC DNA]</scope>
    <source>
        <strain evidence="2 3">YIM 132087</strain>
    </source>
</reference>
<protein>
    <submittedName>
        <fullName evidence="2">Dipeptidyl aminopeptidase</fullName>
    </submittedName>
</protein>
<accession>A0A7K1FEW0</accession>
<dbReference type="PANTHER" id="PTHR22946:SF12">
    <property type="entry name" value="CONIDIAL PIGMENT BIOSYNTHESIS PROTEIN AYG1 (AFU_ORTHOLOGUE AFUA_2G17550)"/>
    <property type="match status" value="1"/>
</dbReference>
<comment type="similarity">
    <text evidence="1">Belongs to the AB hydrolase superfamily.</text>
</comment>
<dbReference type="GO" id="GO:0004177">
    <property type="term" value="F:aminopeptidase activity"/>
    <property type="evidence" value="ECO:0007669"/>
    <property type="project" value="UniProtKB-KW"/>
</dbReference>
<evidence type="ECO:0000313" key="3">
    <source>
        <dbReference type="Proteomes" id="UP000460221"/>
    </source>
</evidence>
<keyword evidence="2" id="KW-0031">Aminopeptidase</keyword>
<dbReference type="InterPro" id="IPR029058">
    <property type="entry name" value="AB_hydrolase_fold"/>
</dbReference>
<dbReference type="Gene3D" id="3.40.50.1820">
    <property type="entry name" value="alpha/beta hydrolase"/>
    <property type="match status" value="1"/>
</dbReference>
<dbReference type="EMBL" id="WLYK01000001">
    <property type="protein sequence ID" value="MTD12620.1"/>
    <property type="molecule type" value="Genomic_DNA"/>
</dbReference>
<dbReference type="PANTHER" id="PTHR22946">
    <property type="entry name" value="DIENELACTONE HYDROLASE DOMAIN-CONTAINING PROTEIN-RELATED"/>
    <property type="match status" value="1"/>
</dbReference>
<gene>
    <name evidence="2" type="ORF">GIS00_01505</name>
</gene>
<comment type="caution">
    <text evidence="2">The sequence shown here is derived from an EMBL/GenBank/DDBJ whole genome shotgun (WGS) entry which is preliminary data.</text>
</comment>
<keyword evidence="2" id="KW-0378">Hydrolase</keyword>
<evidence type="ECO:0000256" key="1">
    <source>
        <dbReference type="ARBA" id="ARBA00008645"/>
    </source>
</evidence>
<dbReference type="Gene3D" id="1.20.1440.110">
    <property type="entry name" value="acylaminoacyl peptidase"/>
    <property type="match status" value="1"/>
</dbReference>
<dbReference type="AlphaFoldDB" id="A0A7K1FEW0"/>
<dbReference type="RefSeq" id="WP_322097336.1">
    <property type="nucleotide sequence ID" value="NZ_WLYK01000001.1"/>
</dbReference>
<dbReference type="InterPro" id="IPR050261">
    <property type="entry name" value="FrsA_esterase"/>
</dbReference>
<keyword evidence="3" id="KW-1185">Reference proteome</keyword>
<organism evidence="2 3">
    <name type="scientific">Nakamurella alba</name>
    <dbReference type="NCBI Taxonomy" id="2665158"/>
    <lineage>
        <taxon>Bacteria</taxon>
        <taxon>Bacillati</taxon>
        <taxon>Actinomycetota</taxon>
        <taxon>Actinomycetes</taxon>
        <taxon>Nakamurellales</taxon>
        <taxon>Nakamurellaceae</taxon>
        <taxon>Nakamurella</taxon>
    </lineage>
</organism>
<dbReference type="Proteomes" id="UP000460221">
    <property type="component" value="Unassembled WGS sequence"/>
</dbReference>
<dbReference type="SUPFAM" id="SSF53474">
    <property type="entry name" value="alpha/beta-Hydrolases"/>
    <property type="match status" value="1"/>
</dbReference>
<sequence>MNLHASGHKVIEQGFFSDEGLDFAARIALGRCVRGAGEIGEVLATIARVKNYATWAEQWQVTAEHVAAEADRSRAGGHLVSARSGYLRAATYWACVVDGLTVEEDSDRLGDAFRRHREAWDAFIDCSDGAHLAVAVPYEGTTLPGYLLRPDSSGARRPTLVITNGSDGAVSDMWTSAIAGALERGWNAFVYDGPGQQSMLFERHTYFRPDWEAVLTPVVDALVARDDVDATALTAYGISQAGYWLPRALAFEQRFVAAVADPGVVDVSTSWTGPLGRSMTELLADGARRKFDRNMNLAVKLPGLGRTLRFRGRPYRHEDWYDLFSAVSEYRIDPEIAARITTPLLLTDPEKEQFWPGQSAQLAGMLGDIATLAPFSAEEGAEFHCQPMGRLLTENRMFDWLQDRLATS</sequence>